<accession>A0A8T0Z4L2</accession>
<feature type="compositionally biased region" description="Basic and acidic residues" evidence="1">
    <location>
        <begin position="95"/>
        <end position="113"/>
    </location>
</feature>
<dbReference type="InterPro" id="IPR043502">
    <property type="entry name" value="DNA/RNA_pol_sf"/>
</dbReference>
<gene>
    <name evidence="3" type="ORF">PC113_g11081</name>
</gene>
<dbReference type="VEuPathDB" id="FungiDB:PC110_g17650"/>
<feature type="domain" description="Reverse transcriptase Ty1/copia-type" evidence="2">
    <location>
        <begin position="216"/>
        <end position="413"/>
    </location>
</feature>
<evidence type="ECO:0000256" key="1">
    <source>
        <dbReference type="SAM" id="MobiDB-lite"/>
    </source>
</evidence>
<evidence type="ECO:0000313" key="4">
    <source>
        <dbReference type="Proteomes" id="UP000735874"/>
    </source>
</evidence>
<dbReference type="AlphaFoldDB" id="A0A8T0Z4L2"/>
<organism evidence="3 4">
    <name type="scientific">Phytophthora cactorum</name>
    <dbReference type="NCBI Taxonomy" id="29920"/>
    <lineage>
        <taxon>Eukaryota</taxon>
        <taxon>Sar</taxon>
        <taxon>Stramenopiles</taxon>
        <taxon>Oomycota</taxon>
        <taxon>Peronosporomycetes</taxon>
        <taxon>Peronosporales</taxon>
        <taxon>Peronosporaceae</taxon>
        <taxon>Phytophthora</taxon>
    </lineage>
</organism>
<dbReference type="SUPFAM" id="SSF56672">
    <property type="entry name" value="DNA/RNA polymerases"/>
    <property type="match status" value="1"/>
</dbReference>
<reference evidence="3" key="1">
    <citation type="submission" date="2018-10" db="EMBL/GenBank/DDBJ databases">
        <title>Effector identification in a new, highly contiguous assembly of the strawberry crown rot pathogen Phytophthora cactorum.</title>
        <authorList>
            <person name="Armitage A.D."/>
            <person name="Nellist C.F."/>
            <person name="Bates H."/>
            <person name="Vickerstaff R.J."/>
            <person name="Harrison R.J."/>
        </authorList>
    </citation>
    <scope>NUCLEOTIDE SEQUENCE</scope>
    <source>
        <strain evidence="3">15-7</strain>
    </source>
</reference>
<feature type="region of interest" description="Disordered" evidence="1">
    <location>
        <begin position="95"/>
        <end position="135"/>
    </location>
</feature>
<dbReference type="EMBL" id="RCMG01000308">
    <property type="protein sequence ID" value="KAG2856983.1"/>
    <property type="molecule type" value="Genomic_DNA"/>
</dbReference>
<sequence length="423" mass="47283">MKLENKRFRCMFLEYVENVKGYRVFDLERSKLPEQGTVIHVTKDSDEAVVPHPVERQPVMDELMEAVQKPLLPPGRPAATELKLAEYRSPPQAFQEDRLVFNPEAERSRRSREPVSLLEDGLDANDEPEGSDVSAVPEASRIDEDGLIADAVLANPACFDGVPETPNAYAEAANSDAAAEWHRAMKAELASHARNSTWTPVPRVMATRPTGCRWVFAKKLKQKFGVDFFETYSPVANMNSIRVVLPVCVVVAYLMEQLDADTAFLNSDLTDRVDTDVSCVLESARDYVCLLNKAIHGLKQAASAWNNTIHCVFMRNGFGCCGADQRVYVKCNLNGHVDVCLLYVDDMIIAAKTHAEIREVKNALKNVYKMKELGEAKLILGMEIDHDKTAGTLMIKQYRYIDDAVERSNRQVAKTGNNPYAPT</sequence>
<dbReference type="Proteomes" id="UP000735874">
    <property type="component" value="Unassembled WGS sequence"/>
</dbReference>
<evidence type="ECO:0000313" key="3">
    <source>
        <dbReference type="EMBL" id="KAG2856983.1"/>
    </source>
</evidence>
<comment type="caution">
    <text evidence="3">The sequence shown here is derived from an EMBL/GenBank/DDBJ whole genome shotgun (WGS) entry which is preliminary data.</text>
</comment>
<feature type="compositionally biased region" description="Acidic residues" evidence="1">
    <location>
        <begin position="120"/>
        <end position="130"/>
    </location>
</feature>
<protein>
    <recommendedName>
        <fullName evidence="2">Reverse transcriptase Ty1/copia-type domain-containing protein</fullName>
    </recommendedName>
</protein>
<evidence type="ECO:0000259" key="2">
    <source>
        <dbReference type="Pfam" id="PF07727"/>
    </source>
</evidence>
<dbReference type="InterPro" id="IPR013103">
    <property type="entry name" value="RVT_2"/>
</dbReference>
<proteinExistence type="predicted"/>
<dbReference type="VEuPathDB" id="FungiDB:PC110_g17649"/>
<dbReference type="Pfam" id="PF07727">
    <property type="entry name" value="RVT_2"/>
    <property type="match status" value="1"/>
</dbReference>
<name>A0A8T0Z4L2_9STRA</name>